<dbReference type="PANTHER" id="PTHR10728">
    <property type="entry name" value="CYTOSOLIC PHOSPHOLIPASE A2"/>
    <property type="match status" value="1"/>
</dbReference>
<dbReference type="InterPro" id="IPR002642">
    <property type="entry name" value="LysoPLipase_cat_dom"/>
</dbReference>
<evidence type="ECO:0000256" key="6">
    <source>
        <dbReference type="ARBA" id="ARBA00023098"/>
    </source>
</evidence>
<evidence type="ECO:0000259" key="10">
    <source>
        <dbReference type="PROSITE" id="PS51210"/>
    </source>
</evidence>
<evidence type="ECO:0000256" key="5">
    <source>
        <dbReference type="ARBA" id="ARBA00022963"/>
    </source>
</evidence>
<evidence type="ECO:0000313" key="11">
    <source>
        <dbReference type="EMBL" id="GAT53052.1"/>
    </source>
</evidence>
<reference evidence="11" key="1">
    <citation type="submission" date="2014-09" db="EMBL/GenBank/DDBJ databases">
        <title>Genome sequence of the luminous mushroom Mycena chlorophos for searching fungal bioluminescence genes.</title>
        <authorList>
            <person name="Tanaka Y."/>
            <person name="Kasuga D."/>
            <person name="Oba Y."/>
            <person name="Hase S."/>
            <person name="Sato K."/>
            <person name="Oba Y."/>
            <person name="Sakakibara Y."/>
        </authorList>
    </citation>
    <scope>NUCLEOTIDE SEQUENCE</scope>
</reference>
<dbReference type="EC" id="3.1.1.5" evidence="2 9"/>
<evidence type="ECO:0000256" key="4">
    <source>
        <dbReference type="ARBA" id="ARBA00022801"/>
    </source>
</evidence>
<dbReference type="PROSITE" id="PS51210">
    <property type="entry name" value="PLA2C"/>
    <property type="match status" value="1"/>
</dbReference>
<evidence type="ECO:0000256" key="1">
    <source>
        <dbReference type="ARBA" id="ARBA00008780"/>
    </source>
</evidence>
<evidence type="ECO:0000256" key="8">
    <source>
        <dbReference type="PROSITE-ProRule" id="PRU00555"/>
    </source>
</evidence>
<dbReference type="PANTHER" id="PTHR10728:SF33">
    <property type="entry name" value="LYSOPHOSPHOLIPASE 1-RELATED"/>
    <property type="match status" value="1"/>
</dbReference>
<organism evidence="11 12">
    <name type="scientific">Mycena chlorophos</name>
    <name type="common">Agaric fungus</name>
    <name type="synonym">Agaricus chlorophos</name>
    <dbReference type="NCBI Taxonomy" id="658473"/>
    <lineage>
        <taxon>Eukaryota</taxon>
        <taxon>Fungi</taxon>
        <taxon>Dikarya</taxon>
        <taxon>Basidiomycota</taxon>
        <taxon>Agaricomycotina</taxon>
        <taxon>Agaricomycetes</taxon>
        <taxon>Agaricomycetidae</taxon>
        <taxon>Agaricales</taxon>
        <taxon>Marasmiineae</taxon>
        <taxon>Mycenaceae</taxon>
        <taxon>Mycena</taxon>
    </lineage>
</organism>
<keyword evidence="7" id="KW-0325">Glycoprotein</keyword>
<name>A0ABQ0LPV7_MYCCL</name>
<dbReference type="Gene3D" id="3.40.1090.10">
    <property type="entry name" value="Cytosolic phospholipase A2 catalytic domain"/>
    <property type="match status" value="1"/>
</dbReference>
<gene>
    <name evidence="11" type="ORF">MCHLO_10054</name>
</gene>
<evidence type="ECO:0000256" key="2">
    <source>
        <dbReference type="ARBA" id="ARBA00013274"/>
    </source>
</evidence>
<evidence type="ECO:0000313" key="12">
    <source>
        <dbReference type="Proteomes" id="UP000815677"/>
    </source>
</evidence>
<accession>A0ABQ0LPV7</accession>
<comment type="catalytic activity">
    <reaction evidence="9">
        <text>a 1-acyl-sn-glycero-3-phosphocholine + H2O = sn-glycerol 3-phosphocholine + a fatty acid + H(+)</text>
        <dbReference type="Rhea" id="RHEA:15177"/>
        <dbReference type="ChEBI" id="CHEBI:15377"/>
        <dbReference type="ChEBI" id="CHEBI:15378"/>
        <dbReference type="ChEBI" id="CHEBI:16870"/>
        <dbReference type="ChEBI" id="CHEBI:28868"/>
        <dbReference type="ChEBI" id="CHEBI:58168"/>
        <dbReference type="EC" id="3.1.1.5"/>
    </reaction>
</comment>
<evidence type="ECO:0000256" key="7">
    <source>
        <dbReference type="ARBA" id="ARBA00023180"/>
    </source>
</evidence>
<keyword evidence="5 8" id="KW-0442">Lipid degradation</keyword>
<dbReference type="Pfam" id="PF01735">
    <property type="entry name" value="PLA2_B"/>
    <property type="match status" value="1"/>
</dbReference>
<protein>
    <recommendedName>
        <fullName evidence="2 9">Lysophospholipase</fullName>
        <ecNumber evidence="2 9">3.1.1.5</ecNumber>
    </recommendedName>
</protein>
<keyword evidence="4 8" id="KW-0378">Hydrolase</keyword>
<dbReference type="SMART" id="SM00022">
    <property type="entry name" value="PLAc"/>
    <property type="match status" value="1"/>
</dbReference>
<feature type="signal peptide" evidence="9">
    <location>
        <begin position="1"/>
        <end position="18"/>
    </location>
</feature>
<sequence>MKFLSALVIAASVVVATAQVVPTFTAYATEDCSGTPGLTFSGVPEDGVCTAVSGSSVEVVVGSEKNCEYDFYSAQGCDPSSFLTSYTAASNGCQGSTTPFDPHHCRALHNTAGLSVRPALHVQDQGHGTEFVVPAALVYLGTCHPQATSCFTPRPPTMPATAPAAGLRLVVLLVLALQVTTTLAAAAVGPTIERCPHGFELVRRGQAISASERHYMEQRREKKLPGTFRAYLENVKSTGHALPAYVEDIMQAREGCGLPTVGIATSGGGFRAAIFGAGVLNALDGRNSSSVRKGTGGLLQTATHLAGLSGGSWLVTSLVQANFPTFQHLVFGDGQDFGGWLPEYSLWTPTNDTAQQSEYAQELLGEIALKAKHFPVSVGDVWGRALARHFTNGTTLANFFDDNGHGESILFSELMTRVPTLASYEQPLPMMVVNLDSSNIVNGTYAAEAEVPLNAPIFEINLFEFGSYDDVLAAHIPLKYLGTTNNSVCVTGFDEAMFLSGTSSNLWNELNITGDPAYLIESTSNFSLLVNETYPQSPNLRLDTSNYPNPFFGVSPKTFVDADEKILSLCDGGEDGEITPYQPMLVKERNIDVIIGIDANNDGEDYADGTSLIATQERFQLPGYQNGFLHFPAVPTTPEGFTSANLTSKPTFFGCDSASASDPHSGPLGPLLVYIANGAPPRDGSPPLTNTSTFQGTYTAEEVQGMLDQTFIVATQGAAVGPELEDPEWPACLACAVVDRAREREGTRRSGTMVYSSSSSRLDGLRVIGRNCLFERRALNVWQLSHASPSARDAANVDLDHHYAQDMHAALEGPQQTLIAAAPAPTSNVDPASSRFS</sequence>
<dbReference type="SUPFAM" id="SSF52151">
    <property type="entry name" value="FabD/lysophospholipase-like"/>
    <property type="match status" value="1"/>
</dbReference>
<proteinExistence type="inferred from homology"/>
<comment type="similarity">
    <text evidence="1 9">Belongs to the lysophospholipase family.</text>
</comment>
<keyword evidence="12" id="KW-1185">Reference proteome</keyword>
<dbReference type="InterPro" id="IPR016035">
    <property type="entry name" value="Acyl_Trfase/lysoPLipase"/>
</dbReference>
<feature type="chain" id="PRO_5044948850" description="Lysophospholipase" evidence="9">
    <location>
        <begin position="19"/>
        <end position="837"/>
    </location>
</feature>
<evidence type="ECO:0000256" key="3">
    <source>
        <dbReference type="ARBA" id="ARBA00022729"/>
    </source>
</evidence>
<dbReference type="Proteomes" id="UP000815677">
    <property type="component" value="Unassembled WGS sequence"/>
</dbReference>
<keyword evidence="6 8" id="KW-0443">Lipid metabolism</keyword>
<keyword evidence="3 9" id="KW-0732">Signal</keyword>
<dbReference type="EMBL" id="DF848075">
    <property type="protein sequence ID" value="GAT53053.1"/>
    <property type="molecule type" value="Genomic_DNA"/>
</dbReference>
<dbReference type="EMBL" id="DF848075">
    <property type="protein sequence ID" value="GAT53052.1"/>
    <property type="molecule type" value="Genomic_DNA"/>
</dbReference>
<feature type="domain" description="PLA2c" evidence="10">
    <location>
        <begin position="194"/>
        <end position="767"/>
    </location>
</feature>
<evidence type="ECO:0000256" key="9">
    <source>
        <dbReference type="RuleBase" id="RU362103"/>
    </source>
</evidence>